<organism evidence="1">
    <name type="scientific">Rhizophora mucronata</name>
    <name type="common">Asiatic mangrove</name>
    <dbReference type="NCBI Taxonomy" id="61149"/>
    <lineage>
        <taxon>Eukaryota</taxon>
        <taxon>Viridiplantae</taxon>
        <taxon>Streptophyta</taxon>
        <taxon>Embryophyta</taxon>
        <taxon>Tracheophyta</taxon>
        <taxon>Spermatophyta</taxon>
        <taxon>Magnoliopsida</taxon>
        <taxon>eudicotyledons</taxon>
        <taxon>Gunneridae</taxon>
        <taxon>Pentapetalae</taxon>
        <taxon>rosids</taxon>
        <taxon>fabids</taxon>
        <taxon>Malpighiales</taxon>
        <taxon>Rhizophoraceae</taxon>
        <taxon>Rhizophora</taxon>
    </lineage>
</organism>
<proteinExistence type="predicted"/>
<dbReference type="EMBL" id="GGEC01052804">
    <property type="protein sequence ID" value="MBX33288.1"/>
    <property type="molecule type" value="Transcribed_RNA"/>
</dbReference>
<name>A0A2P2MSW3_RHIMU</name>
<reference evidence="1" key="1">
    <citation type="submission" date="2018-02" db="EMBL/GenBank/DDBJ databases">
        <title>Rhizophora mucronata_Transcriptome.</title>
        <authorList>
            <person name="Meera S.P."/>
            <person name="Sreeshan A."/>
            <person name="Augustine A."/>
        </authorList>
    </citation>
    <scope>NUCLEOTIDE SEQUENCE</scope>
    <source>
        <tissue evidence="1">Leaf</tissue>
    </source>
</reference>
<sequence>MGCNIQHRHNIQYIG</sequence>
<accession>A0A2P2MSW3</accession>
<protein>
    <submittedName>
        <fullName evidence="1">Uncharacterized protein</fullName>
    </submittedName>
</protein>
<evidence type="ECO:0000313" key="1">
    <source>
        <dbReference type="EMBL" id="MBX33288.1"/>
    </source>
</evidence>